<dbReference type="PANTHER" id="PTHR13833">
    <property type="match status" value="1"/>
</dbReference>
<dbReference type="InterPro" id="IPR013783">
    <property type="entry name" value="Ig-like_fold"/>
</dbReference>
<organism evidence="2">
    <name type="scientific">human gut metagenome</name>
    <dbReference type="NCBI Taxonomy" id="408170"/>
    <lineage>
        <taxon>unclassified sequences</taxon>
        <taxon>metagenomes</taxon>
        <taxon>organismal metagenomes</taxon>
    </lineage>
</organism>
<dbReference type="Pfam" id="PF01833">
    <property type="entry name" value="TIG"/>
    <property type="match status" value="1"/>
</dbReference>
<dbReference type="SMART" id="SM00429">
    <property type="entry name" value="IPT"/>
    <property type="match status" value="1"/>
</dbReference>
<protein>
    <submittedName>
        <fullName evidence="2">Secreted protein containing Cell surface receptor IPT/TIG domain protein</fullName>
    </submittedName>
</protein>
<keyword evidence="2" id="KW-0675">Receptor</keyword>
<dbReference type="AlphaFoldDB" id="K1R2V4"/>
<gene>
    <name evidence="2" type="ORF">LEA_21075</name>
</gene>
<dbReference type="InterPro" id="IPR002909">
    <property type="entry name" value="IPT_dom"/>
</dbReference>
<dbReference type="PROSITE" id="PS51257">
    <property type="entry name" value="PROKAR_LIPOPROTEIN"/>
    <property type="match status" value="1"/>
</dbReference>
<evidence type="ECO:0000313" key="2">
    <source>
        <dbReference type="EMBL" id="EKC43582.1"/>
    </source>
</evidence>
<dbReference type="InterPro" id="IPR014756">
    <property type="entry name" value="Ig_E-set"/>
</dbReference>
<feature type="non-terminal residue" evidence="2">
    <location>
        <position position="224"/>
    </location>
</feature>
<name>K1R2V4_9ZZZZ</name>
<dbReference type="CDD" id="cd00603">
    <property type="entry name" value="IPT_PCSR"/>
    <property type="match status" value="1"/>
</dbReference>
<dbReference type="PANTHER" id="PTHR13833:SF71">
    <property type="entry name" value="NHL DOMAIN-CONTAINING PROTEIN"/>
    <property type="match status" value="1"/>
</dbReference>
<dbReference type="Gene3D" id="2.60.40.10">
    <property type="entry name" value="Immunoglobulins"/>
    <property type="match status" value="1"/>
</dbReference>
<dbReference type="Gene3D" id="2.120.10.30">
    <property type="entry name" value="TolB, C-terminal domain"/>
    <property type="match status" value="1"/>
</dbReference>
<reference evidence="2" key="1">
    <citation type="journal article" date="2013" name="Environ. Microbiol.">
        <title>Microbiota from the distal guts of lean and obese adolescents exhibit partial functional redundancy besides clear differences in community structure.</title>
        <authorList>
            <person name="Ferrer M."/>
            <person name="Ruiz A."/>
            <person name="Lanza F."/>
            <person name="Haange S.B."/>
            <person name="Oberbach A."/>
            <person name="Till H."/>
            <person name="Bargiela R."/>
            <person name="Campoy C."/>
            <person name="Segura M.T."/>
            <person name="Richter M."/>
            <person name="von Bergen M."/>
            <person name="Seifert J."/>
            <person name="Suarez A."/>
        </authorList>
    </citation>
    <scope>NUCLEOTIDE SEQUENCE</scope>
</reference>
<dbReference type="EMBL" id="AJWY01014501">
    <property type="protein sequence ID" value="EKC43582.1"/>
    <property type="molecule type" value="Genomic_DNA"/>
</dbReference>
<evidence type="ECO:0000259" key="1">
    <source>
        <dbReference type="SMART" id="SM00429"/>
    </source>
</evidence>
<accession>K1R2V4</accession>
<comment type="caution">
    <text evidence="2">The sequence shown here is derived from an EMBL/GenBank/DDBJ whole genome shotgun (WGS) entry which is preliminary data.</text>
</comment>
<proteinExistence type="predicted"/>
<feature type="domain" description="IPT/TIG" evidence="1">
    <location>
        <begin position="32"/>
        <end position="115"/>
    </location>
</feature>
<dbReference type="SUPFAM" id="SSF101898">
    <property type="entry name" value="NHL repeat"/>
    <property type="match status" value="1"/>
</dbReference>
<sequence length="224" mass="23301">MKSLFRHMAVLALLLLSFGCSDDETGTHDPSAPVVVDQFYPKTGGVGTELIITGSNFSADPSQVSVKIGETSLVVLNSDVNNIVAIVPPKLGSGPFEISIAGGEPVRTEESFSYIYSAVVSTLAGTGETGFANGSGDAAMFNFKSFDGNGWMKGAICADETGNVYVADIHNCLIRKITPDGTVSTLAGALGVNENLDGMGASAHVSNMVYGMDCDAEGNVWFVD</sequence>
<dbReference type="InterPro" id="IPR011042">
    <property type="entry name" value="6-blade_b-propeller_TolB-like"/>
</dbReference>
<dbReference type="SUPFAM" id="SSF81296">
    <property type="entry name" value="E set domains"/>
    <property type="match status" value="1"/>
</dbReference>